<name>A0ABU1FV76_9MICC</name>
<evidence type="ECO:0000313" key="9">
    <source>
        <dbReference type="EMBL" id="MDR5712523.1"/>
    </source>
</evidence>
<dbReference type="PANTHER" id="PTHR43466">
    <property type="entry name" value="2-OXO-4-HYDROXY-4-CARBOXY-5-UREIDOIMIDAZOLINE DECARBOXYLASE-RELATED"/>
    <property type="match status" value="1"/>
</dbReference>
<evidence type="ECO:0000256" key="5">
    <source>
        <dbReference type="ARBA" id="ARBA00022793"/>
    </source>
</evidence>
<dbReference type="EMBL" id="JAVKGT010000027">
    <property type="protein sequence ID" value="MDR5712523.1"/>
    <property type="molecule type" value="Genomic_DNA"/>
</dbReference>
<dbReference type="RefSeq" id="WP_310537896.1">
    <property type="nucleotide sequence ID" value="NZ_BAAAOC010000004.1"/>
</dbReference>
<evidence type="ECO:0000256" key="1">
    <source>
        <dbReference type="ARBA" id="ARBA00001163"/>
    </source>
</evidence>
<evidence type="ECO:0000256" key="7">
    <source>
        <dbReference type="SAM" id="MobiDB-lite"/>
    </source>
</evidence>
<keyword evidence="5" id="KW-0210">Decarboxylase</keyword>
<comment type="pathway">
    <text evidence="2">Purine metabolism; urate degradation; (S)-allantoin from urate: step 3/3.</text>
</comment>
<accession>A0ABU1FV76</accession>
<feature type="compositionally biased region" description="Basic and acidic residues" evidence="7">
    <location>
        <begin position="68"/>
        <end position="84"/>
    </location>
</feature>
<dbReference type="NCBIfam" id="TIGR03180">
    <property type="entry name" value="UraD_2"/>
    <property type="match status" value="1"/>
</dbReference>
<dbReference type="SUPFAM" id="SSF158694">
    <property type="entry name" value="UraD-Like"/>
    <property type="match status" value="1"/>
</dbReference>
<evidence type="ECO:0000259" key="8">
    <source>
        <dbReference type="Pfam" id="PF09349"/>
    </source>
</evidence>
<dbReference type="PANTHER" id="PTHR43466:SF1">
    <property type="entry name" value="2-OXO-4-HYDROXY-4-CARBOXY-5-UREIDOIMIDAZOLINE DECARBOXYLASE-RELATED"/>
    <property type="match status" value="1"/>
</dbReference>
<dbReference type="Proteomes" id="UP001260872">
    <property type="component" value="Unassembled WGS sequence"/>
</dbReference>
<comment type="caution">
    <text evidence="9">The sequence shown here is derived from an EMBL/GenBank/DDBJ whole genome shotgun (WGS) entry which is preliminary data.</text>
</comment>
<evidence type="ECO:0000256" key="6">
    <source>
        <dbReference type="ARBA" id="ARBA00023239"/>
    </source>
</evidence>
<dbReference type="InterPro" id="IPR017595">
    <property type="entry name" value="OHCU_decarboxylase-2"/>
</dbReference>
<dbReference type="InterPro" id="IPR018020">
    <property type="entry name" value="OHCU_decarboxylase"/>
</dbReference>
<dbReference type="Gene3D" id="1.10.3330.10">
    <property type="entry name" value="Oxo-4-hydroxy-4-carboxy-5-ureidoimidazoline decarboxylase"/>
    <property type="match status" value="1"/>
</dbReference>
<comment type="catalytic activity">
    <reaction evidence="1">
        <text>5-hydroxy-2-oxo-4-ureido-2,5-dihydro-1H-imidazole-5-carboxylate + H(+) = (S)-allantoin + CO2</text>
        <dbReference type="Rhea" id="RHEA:26301"/>
        <dbReference type="ChEBI" id="CHEBI:15378"/>
        <dbReference type="ChEBI" id="CHEBI:15678"/>
        <dbReference type="ChEBI" id="CHEBI:16526"/>
        <dbReference type="ChEBI" id="CHEBI:58639"/>
        <dbReference type="EC" id="4.1.1.97"/>
    </reaction>
</comment>
<organism evidence="9 10">
    <name type="scientific">Nesterenkonia flava</name>
    <dbReference type="NCBI Taxonomy" id="469799"/>
    <lineage>
        <taxon>Bacteria</taxon>
        <taxon>Bacillati</taxon>
        <taxon>Actinomycetota</taxon>
        <taxon>Actinomycetes</taxon>
        <taxon>Micrococcales</taxon>
        <taxon>Micrococcaceae</taxon>
        <taxon>Nesterenkonia</taxon>
    </lineage>
</organism>
<protein>
    <recommendedName>
        <fullName evidence="3">2-oxo-4-hydroxy-4-carboxy-5-ureidoimidazoline decarboxylase</fullName>
        <ecNumber evidence="3">4.1.1.97</ecNumber>
    </recommendedName>
</protein>
<feature type="domain" description="Oxo-4-hydroxy-4-carboxy-5-ureidoimidazoline decarboxylase" evidence="8">
    <location>
        <begin position="9"/>
        <end position="159"/>
    </location>
</feature>
<dbReference type="EC" id="4.1.1.97" evidence="3"/>
<proteinExistence type="predicted"/>
<evidence type="ECO:0000313" key="10">
    <source>
        <dbReference type="Proteomes" id="UP001260872"/>
    </source>
</evidence>
<dbReference type="Pfam" id="PF09349">
    <property type="entry name" value="OHCU_decarbox"/>
    <property type="match status" value="1"/>
</dbReference>
<gene>
    <name evidence="9" type="primary">uraD</name>
    <name evidence="9" type="ORF">RH857_10320</name>
</gene>
<evidence type="ECO:0000256" key="3">
    <source>
        <dbReference type="ARBA" id="ARBA00012257"/>
    </source>
</evidence>
<dbReference type="InterPro" id="IPR036778">
    <property type="entry name" value="OHCU_decarboxylase_sf"/>
</dbReference>
<evidence type="ECO:0000256" key="4">
    <source>
        <dbReference type="ARBA" id="ARBA00022631"/>
    </source>
</evidence>
<keyword evidence="6 9" id="KW-0456">Lyase</keyword>
<evidence type="ECO:0000256" key="2">
    <source>
        <dbReference type="ARBA" id="ARBA00004754"/>
    </source>
</evidence>
<dbReference type="GO" id="GO:0051997">
    <property type="term" value="F:2-oxo-4-hydroxy-4-carboxy-5-ureidoimidazoline decarboxylase activity"/>
    <property type="evidence" value="ECO:0007669"/>
    <property type="project" value="UniProtKB-EC"/>
</dbReference>
<keyword evidence="4" id="KW-0659">Purine metabolism</keyword>
<reference evidence="10" key="1">
    <citation type="submission" date="2023-07" db="EMBL/GenBank/DDBJ databases">
        <title>Description of three actinobacteria isolated from air of manufacturing shop in a pharmaceutical factory.</title>
        <authorList>
            <person name="Zhang D.-F."/>
        </authorList>
    </citation>
    <scope>NUCLEOTIDE SEQUENCE [LARGE SCALE GENOMIC DNA]</scope>
    <source>
        <strain evidence="10">CCTCC AB 207010</strain>
    </source>
</reference>
<sequence>MNLDQFNGAATAEAGELLTTCAPIASWRAGLLARRPYASVEELISTAATLAEGWTDQEVDAALAHHPRIGEKVRGESAEAKASRSEQGSLSEDDDARQAWIKANEAYEAQFDRIFLIRAKGRTPEEMMDLLQERLKNTPQQEALVRREQLAEIAVLRLREALNA</sequence>
<keyword evidence="10" id="KW-1185">Reference proteome</keyword>
<dbReference type="NCBIfam" id="NF010372">
    <property type="entry name" value="PRK13798.1"/>
    <property type="match status" value="1"/>
</dbReference>
<feature type="region of interest" description="Disordered" evidence="7">
    <location>
        <begin position="68"/>
        <end position="95"/>
    </location>
</feature>